<dbReference type="RefSeq" id="WP_135280734.1">
    <property type="nucleotide sequence ID" value="NZ_SRIO01000002.1"/>
</dbReference>
<evidence type="ECO:0000256" key="7">
    <source>
        <dbReference type="ARBA" id="ARBA00022801"/>
    </source>
</evidence>
<dbReference type="OrthoDB" id="9806267at2"/>
<feature type="compositionally biased region" description="Low complexity" evidence="10">
    <location>
        <begin position="189"/>
        <end position="209"/>
    </location>
</feature>
<dbReference type="GO" id="GO:0071555">
    <property type="term" value="P:cell wall organization"/>
    <property type="evidence" value="ECO:0007669"/>
    <property type="project" value="UniProtKB-KW"/>
</dbReference>
<keyword evidence="8" id="KW-0961">Cell wall biogenesis/degradation</keyword>
<evidence type="ECO:0000256" key="4">
    <source>
        <dbReference type="ARBA" id="ARBA00011901"/>
    </source>
</evidence>
<dbReference type="Pfam" id="PF11741">
    <property type="entry name" value="AMIN"/>
    <property type="match status" value="1"/>
</dbReference>
<evidence type="ECO:0000256" key="3">
    <source>
        <dbReference type="ARBA" id="ARBA00010860"/>
    </source>
</evidence>
<dbReference type="Gene3D" id="2.60.40.3500">
    <property type="match status" value="1"/>
</dbReference>
<gene>
    <name evidence="13" type="ORF">E4680_02160</name>
</gene>
<feature type="region of interest" description="Disordered" evidence="10">
    <location>
        <begin position="145"/>
        <end position="221"/>
    </location>
</feature>
<comment type="similarity">
    <text evidence="3">Belongs to the N-acetylmuramoyl-L-alanine amidase 3 family.</text>
</comment>
<evidence type="ECO:0000256" key="10">
    <source>
        <dbReference type="SAM" id="MobiDB-lite"/>
    </source>
</evidence>
<feature type="chain" id="PRO_5021191016" description="N-acetylmuramoyl-L-alanine amidase AmiC" evidence="11">
    <location>
        <begin position="20"/>
        <end position="483"/>
    </location>
</feature>
<name>A0A4Z0FDF8_9GAMM</name>
<dbReference type="Gene3D" id="3.40.630.40">
    <property type="entry name" value="Zn-dependent exopeptidases"/>
    <property type="match status" value="1"/>
</dbReference>
<evidence type="ECO:0000256" key="8">
    <source>
        <dbReference type="ARBA" id="ARBA00023316"/>
    </source>
</evidence>
<evidence type="ECO:0000313" key="13">
    <source>
        <dbReference type="EMBL" id="TFZ83807.1"/>
    </source>
</evidence>
<dbReference type="Pfam" id="PF01520">
    <property type="entry name" value="Amidase_3"/>
    <property type="match status" value="1"/>
</dbReference>
<comment type="caution">
    <text evidence="13">The sequence shown here is derived from an EMBL/GenBank/DDBJ whole genome shotgun (WGS) entry which is preliminary data.</text>
</comment>
<evidence type="ECO:0000256" key="11">
    <source>
        <dbReference type="SAM" id="SignalP"/>
    </source>
</evidence>
<dbReference type="SMART" id="SM00646">
    <property type="entry name" value="Ami_3"/>
    <property type="match status" value="1"/>
</dbReference>
<sequence>MKRWIALMLLCCTALPLWAASGTTQIAQIETERAVTRVFLPLSGPAQHTLLTLDNPPRLVIDLNGSGVPSRMLGLQAPGSIVTLVRSGSRERGALRVVLDLTEKPRDSRAQLEKNQRGEYRLAVELRHAPRMIATAPVRAVNTAASPTPVVTQETQSRSPEKIAVPSKPPVTVKTDPPITVAKAEAERPPGATPTVKPATPTARAEPVTTQPPVPANPAPATVLKRTVKPGPIIIAVDAGHGGKDPGAVGGSGTREKDVTLGIARELARRIDREPGMKAVLIRDGDYFLTLRQRIQKARKHQADLFVSVHADAFKNTSSRGSSVYVLSQRGATSEAARWLAERENAADLVGGVKLHDKDDVLAQVLLDLSQTATIDASFLLADRVLGELGRLGPLHKEAVQQAGFLVLKSPDIPSILVETAFITNPHEERRLKDPSHQRRIASAIFSGLRAYALERMPDTRFASMAQAQESELSLAGDPALSP</sequence>
<dbReference type="GO" id="GO:0008745">
    <property type="term" value="F:N-acetylmuramoyl-L-alanine amidase activity"/>
    <property type="evidence" value="ECO:0007669"/>
    <property type="project" value="UniProtKB-EC"/>
</dbReference>
<proteinExistence type="inferred from homology"/>
<dbReference type="Proteomes" id="UP000297890">
    <property type="component" value="Unassembled WGS sequence"/>
</dbReference>
<feature type="signal peptide" evidence="11">
    <location>
        <begin position="1"/>
        <end position="19"/>
    </location>
</feature>
<dbReference type="GO" id="GO:0009253">
    <property type="term" value="P:peptidoglycan catabolic process"/>
    <property type="evidence" value="ECO:0007669"/>
    <property type="project" value="InterPro"/>
</dbReference>
<dbReference type="AlphaFoldDB" id="A0A4Z0FDF8"/>
<accession>A0A4Z0FDF8</accession>
<organism evidence="13 14">
    <name type="scientific">Candidatus Macondimonas diazotrophica</name>
    <dbReference type="NCBI Taxonomy" id="2305248"/>
    <lineage>
        <taxon>Bacteria</taxon>
        <taxon>Pseudomonadati</taxon>
        <taxon>Pseudomonadota</taxon>
        <taxon>Gammaproteobacteria</taxon>
        <taxon>Chromatiales</taxon>
        <taxon>Ectothiorhodospiraceae</taxon>
        <taxon>Candidatus Macondimonas</taxon>
    </lineage>
</organism>
<dbReference type="GO" id="GO:0030288">
    <property type="term" value="C:outer membrane-bounded periplasmic space"/>
    <property type="evidence" value="ECO:0007669"/>
    <property type="project" value="TreeGrafter"/>
</dbReference>
<dbReference type="EMBL" id="SRIO01000002">
    <property type="protein sequence ID" value="TFZ83807.1"/>
    <property type="molecule type" value="Genomic_DNA"/>
</dbReference>
<dbReference type="SUPFAM" id="SSF53187">
    <property type="entry name" value="Zn-dependent exopeptidases"/>
    <property type="match status" value="1"/>
</dbReference>
<evidence type="ECO:0000256" key="2">
    <source>
        <dbReference type="ARBA" id="ARBA00004418"/>
    </source>
</evidence>
<dbReference type="InterPro" id="IPR021731">
    <property type="entry name" value="AMIN_dom"/>
</dbReference>
<dbReference type="PANTHER" id="PTHR30404:SF0">
    <property type="entry name" value="N-ACETYLMURAMOYL-L-ALANINE AMIDASE AMIC"/>
    <property type="match status" value="1"/>
</dbReference>
<keyword evidence="7" id="KW-0378">Hydrolase</keyword>
<comment type="subcellular location">
    <subcellularLocation>
        <location evidence="2">Periplasm</location>
    </subcellularLocation>
</comment>
<dbReference type="EC" id="3.5.1.28" evidence="4"/>
<dbReference type="InterPro" id="IPR002508">
    <property type="entry name" value="MurNAc-LAA_cat"/>
</dbReference>
<evidence type="ECO:0000313" key="14">
    <source>
        <dbReference type="Proteomes" id="UP000297890"/>
    </source>
</evidence>
<reference evidence="13 14" key="1">
    <citation type="journal article" date="2019" name="ISME J.">
        <title>Candidatus Macondimonas diazotrophica, a novel gammaproteobacterial genus dominating crude-oil-contaminated coastal sediments.</title>
        <authorList>
            <person name="Karthikeyan S."/>
            <person name="Konstantinidis K."/>
        </authorList>
    </citation>
    <scope>NUCLEOTIDE SEQUENCE [LARGE SCALE GENOMIC DNA]</scope>
    <source>
        <strain evidence="13 14">KTK01</strain>
    </source>
</reference>
<evidence type="ECO:0000259" key="12">
    <source>
        <dbReference type="SMART" id="SM00646"/>
    </source>
</evidence>
<feature type="compositionally biased region" description="Polar residues" evidence="10">
    <location>
        <begin position="145"/>
        <end position="158"/>
    </location>
</feature>
<evidence type="ECO:0000256" key="9">
    <source>
        <dbReference type="ARBA" id="ARBA00074581"/>
    </source>
</evidence>
<feature type="domain" description="MurNAc-LAA" evidence="12">
    <location>
        <begin position="295"/>
        <end position="450"/>
    </location>
</feature>
<dbReference type="InterPro" id="IPR050695">
    <property type="entry name" value="N-acetylmuramoyl_amidase_3"/>
</dbReference>
<evidence type="ECO:0000256" key="6">
    <source>
        <dbReference type="ARBA" id="ARBA00022764"/>
    </source>
</evidence>
<keyword evidence="14" id="KW-1185">Reference proteome</keyword>
<dbReference type="CDD" id="cd02696">
    <property type="entry name" value="MurNAc-LAA"/>
    <property type="match status" value="1"/>
</dbReference>
<dbReference type="PANTHER" id="PTHR30404">
    <property type="entry name" value="N-ACETYLMURAMOYL-L-ALANINE AMIDASE"/>
    <property type="match status" value="1"/>
</dbReference>
<evidence type="ECO:0000256" key="1">
    <source>
        <dbReference type="ARBA" id="ARBA00001561"/>
    </source>
</evidence>
<keyword evidence="6" id="KW-0574">Periplasm</keyword>
<keyword evidence="5 11" id="KW-0732">Signal</keyword>
<protein>
    <recommendedName>
        <fullName evidence="9">N-acetylmuramoyl-L-alanine amidase AmiC</fullName>
        <ecNumber evidence="4">3.5.1.28</ecNumber>
    </recommendedName>
</protein>
<dbReference type="FunFam" id="3.40.630.40:FF:000001">
    <property type="entry name" value="N-acetylmuramoyl-L-alanine amidase"/>
    <property type="match status" value="1"/>
</dbReference>
<comment type="catalytic activity">
    <reaction evidence="1">
        <text>Hydrolyzes the link between N-acetylmuramoyl residues and L-amino acid residues in certain cell-wall glycopeptides.</text>
        <dbReference type="EC" id="3.5.1.28"/>
    </reaction>
</comment>
<evidence type="ECO:0000256" key="5">
    <source>
        <dbReference type="ARBA" id="ARBA00022729"/>
    </source>
</evidence>